<proteinExistence type="predicted"/>
<keyword evidence="1" id="KW-1133">Transmembrane helix</keyword>
<evidence type="ECO:0000313" key="2">
    <source>
        <dbReference type="EMBL" id="KAF3588126.1"/>
    </source>
</evidence>
<evidence type="ECO:0000313" key="3">
    <source>
        <dbReference type="Proteomes" id="UP000712600"/>
    </source>
</evidence>
<accession>A0A8S9S5Z6</accession>
<name>A0A8S9S5Z6_BRACR</name>
<keyword evidence="1" id="KW-0472">Membrane</keyword>
<organism evidence="2 3">
    <name type="scientific">Brassica cretica</name>
    <name type="common">Mustard</name>
    <dbReference type="NCBI Taxonomy" id="69181"/>
    <lineage>
        <taxon>Eukaryota</taxon>
        <taxon>Viridiplantae</taxon>
        <taxon>Streptophyta</taxon>
        <taxon>Embryophyta</taxon>
        <taxon>Tracheophyta</taxon>
        <taxon>Spermatophyta</taxon>
        <taxon>Magnoliopsida</taxon>
        <taxon>eudicotyledons</taxon>
        <taxon>Gunneridae</taxon>
        <taxon>Pentapetalae</taxon>
        <taxon>rosids</taxon>
        <taxon>malvids</taxon>
        <taxon>Brassicales</taxon>
        <taxon>Brassicaceae</taxon>
        <taxon>Brassiceae</taxon>
        <taxon>Brassica</taxon>
    </lineage>
</organism>
<evidence type="ECO:0000256" key="1">
    <source>
        <dbReference type="SAM" id="Phobius"/>
    </source>
</evidence>
<feature type="transmembrane region" description="Helical" evidence="1">
    <location>
        <begin position="21"/>
        <end position="45"/>
    </location>
</feature>
<sequence>MHGAPVPARARLDLGVKARRAVWLLLAGSVLRVLQVAIGGGRAVLFQIRRPVYSGCCCGSEAGRRRCGNELSWCHFRVSTVSVFGFVEVLNATVGYSGDNSGNPGIRGNEENLTSQWSFSKVENGYRFVGILKSDRWNVPGLVGGRNRFCNTLTWVILFESCL</sequence>
<reference evidence="2" key="1">
    <citation type="submission" date="2019-12" db="EMBL/GenBank/DDBJ databases">
        <title>Genome sequencing and annotation of Brassica cretica.</title>
        <authorList>
            <person name="Studholme D.J."/>
            <person name="Sarris P."/>
        </authorList>
    </citation>
    <scope>NUCLEOTIDE SEQUENCE</scope>
    <source>
        <strain evidence="2">PFS-109/04</strain>
        <tissue evidence="2">Leaf</tissue>
    </source>
</reference>
<keyword evidence="1" id="KW-0812">Transmembrane</keyword>
<comment type="caution">
    <text evidence="2">The sequence shown here is derived from an EMBL/GenBank/DDBJ whole genome shotgun (WGS) entry which is preliminary data.</text>
</comment>
<dbReference type="Proteomes" id="UP000712600">
    <property type="component" value="Unassembled WGS sequence"/>
</dbReference>
<protein>
    <submittedName>
        <fullName evidence="2">Uncharacterized protein</fullName>
    </submittedName>
</protein>
<gene>
    <name evidence="2" type="ORF">F2Q69_00031660</name>
</gene>
<dbReference type="EMBL" id="QGKX02000088">
    <property type="protein sequence ID" value="KAF3588126.1"/>
    <property type="molecule type" value="Genomic_DNA"/>
</dbReference>
<dbReference type="AlphaFoldDB" id="A0A8S9S5Z6"/>